<protein>
    <submittedName>
        <fullName evidence="2">Putative Succinoglycan biosynthesis protein exoO</fullName>
        <ecNumber evidence="2">2.4.1.-</ecNumber>
    </submittedName>
</protein>
<dbReference type="GO" id="GO:0016757">
    <property type="term" value="F:glycosyltransferase activity"/>
    <property type="evidence" value="ECO:0007669"/>
    <property type="project" value="UniProtKB-KW"/>
</dbReference>
<dbReference type="CAZy" id="GT2">
    <property type="family name" value="Glycosyltransferase Family 2"/>
</dbReference>
<organism evidence="2 3">
    <name type="scientific">Nitrospira defluvii</name>
    <dbReference type="NCBI Taxonomy" id="330214"/>
    <lineage>
        <taxon>Bacteria</taxon>
        <taxon>Pseudomonadati</taxon>
        <taxon>Nitrospirota</taxon>
        <taxon>Nitrospiria</taxon>
        <taxon>Nitrospirales</taxon>
        <taxon>Nitrospiraceae</taxon>
        <taxon>Nitrospira</taxon>
    </lineage>
</organism>
<dbReference type="Pfam" id="PF00535">
    <property type="entry name" value="Glycos_transf_2"/>
    <property type="match status" value="1"/>
</dbReference>
<gene>
    <name evidence="2" type="ORF">NIDE3020</name>
</gene>
<dbReference type="PANTHER" id="PTHR43685">
    <property type="entry name" value="GLYCOSYLTRANSFERASE"/>
    <property type="match status" value="1"/>
</dbReference>
<dbReference type="CDD" id="cd00761">
    <property type="entry name" value="Glyco_tranf_GTA_type"/>
    <property type="match status" value="1"/>
</dbReference>
<dbReference type="KEGG" id="nde:NIDE3020"/>
<dbReference type="InterPro" id="IPR001173">
    <property type="entry name" value="Glyco_trans_2-like"/>
</dbReference>
<name>D8PHH9_9BACT</name>
<dbReference type="InterPro" id="IPR050834">
    <property type="entry name" value="Glycosyltransf_2"/>
</dbReference>
<accession>D8PHH9</accession>
<keyword evidence="2" id="KW-0808">Transferase</keyword>
<evidence type="ECO:0000313" key="2">
    <source>
        <dbReference type="EMBL" id="CBK42716.1"/>
    </source>
</evidence>
<feature type="domain" description="Glycosyltransferase 2-like" evidence="1">
    <location>
        <begin position="17"/>
        <end position="174"/>
    </location>
</feature>
<dbReference type="AlphaFoldDB" id="D8PHH9"/>
<proteinExistence type="predicted"/>
<sequence>MLPINASKELTPVAQISVVIPAYNGTSRYLKEAIDSVRAQTLAASEIIVVDDASTDGTGALVQAIPQIRYVRHSQNSGQAAARNTGARLAHTPYVAFLDQDDLWEPTFLEATLGILESAPQATLVHCDGYQVNERNEILEYDAAMKQQRSITQLLRGGHDAATSGSLFRKPCFDAVGGYDAGLSIWEDIDLIIRLYGPGRFIHLPTPLYRHRLYGHNASRDIPSLRALDGRRRFLEKHAASCRPGTPEGDALSHDWAVYYADLGKHHLRAHTPTAARQAFQSALRHEPLNVKTWSRLVRSYFV</sequence>
<dbReference type="GO" id="GO:0044010">
    <property type="term" value="P:single-species biofilm formation"/>
    <property type="evidence" value="ECO:0007669"/>
    <property type="project" value="TreeGrafter"/>
</dbReference>
<keyword evidence="3" id="KW-1185">Reference proteome</keyword>
<evidence type="ECO:0000313" key="3">
    <source>
        <dbReference type="Proteomes" id="UP000001660"/>
    </source>
</evidence>
<dbReference type="OrthoDB" id="9770457at2"/>
<dbReference type="eggNOG" id="COG1216">
    <property type="taxonomic scope" value="Bacteria"/>
</dbReference>
<dbReference type="PANTHER" id="PTHR43685:SF2">
    <property type="entry name" value="GLYCOSYLTRANSFERASE 2-LIKE DOMAIN-CONTAINING PROTEIN"/>
    <property type="match status" value="1"/>
</dbReference>
<dbReference type="EC" id="2.4.1.-" evidence="2"/>
<dbReference type="EMBL" id="FP929003">
    <property type="protein sequence ID" value="CBK42716.1"/>
    <property type="molecule type" value="Genomic_DNA"/>
</dbReference>
<dbReference type="STRING" id="330214.NIDE3020"/>
<dbReference type="Proteomes" id="UP000001660">
    <property type="component" value="Chromosome"/>
</dbReference>
<evidence type="ECO:0000259" key="1">
    <source>
        <dbReference type="Pfam" id="PF00535"/>
    </source>
</evidence>
<dbReference type="SUPFAM" id="SSF53448">
    <property type="entry name" value="Nucleotide-diphospho-sugar transferases"/>
    <property type="match status" value="1"/>
</dbReference>
<dbReference type="InterPro" id="IPR029044">
    <property type="entry name" value="Nucleotide-diphossugar_trans"/>
</dbReference>
<dbReference type="HOGENOM" id="CLU_025996_0_0_0"/>
<dbReference type="Gene3D" id="3.90.550.10">
    <property type="entry name" value="Spore Coat Polysaccharide Biosynthesis Protein SpsA, Chain A"/>
    <property type="match status" value="1"/>
</dbReference>
<reference evidence="2 3" key="1">
    <citation type="journal article" date="2010" name="Proc. Natl. Acad. Sci. U.S.A.">
        <title>A Nitrospira metagenome illuminates the physiology and evolution of globally important nitrite-oxidizing bacteria.</title>
        <authorList>
            <person name="Lucker S."/>
            <person name="Wagner M."/>
            <person name="Maixner F."/>
            <person name="Pelletier E."/>
            <person name="Koch H."/>
            <person name="Vacherie B."/>
            <person name="Rattei T."/>
            <person name="Sinninghe Damste J."/>
            <person name="Spieck E."/>
            <person name="Le Paslier D."/>
            <person name="Daims H."/>
        </authorList>
    </citation>
    <scope>NUCLEOTIDE SEQUENCE [LARGE SCALE GENOMIC DNA]</scope>
</reference>
<keyword evidence="2" id="KW-0328">Glycosyltransferase</keyword>